<evidence type="ECO:0000256" key="1">
    <source>
        <dbReference type="SAM" id="Phobius"/>
    </source>
</evidence>
<dbReference type="EMBL" id="UINC01164889">
    <property type="protein sequence ID" value="SVD65970.1"/>
    <property type="molecule type" value="Genomic_DNA"/>
</dbReference>
<dbReference type="AlphaFoldDB" id="A0A382X514"/>
<keyword evidence="1" id="KW-1133">Transmembrane helix</keyword>
<organism evidence="2">
    <name type="scientific">marine metagenome</name>
    <dbReference type="NCBI Taxonomy" id="408172"/>
    <lineage>
        <taxon>unclassified sequences</taxon>
        <taxon>metagenomes</taxon>
        <taxon>ecological metagenomes</taxon>
    </lineage>
</organism>
<feature type="transmembrane region" description="Helical" evidence="1">
    <location>
        <begin position="12"/>
        <end position="29"/>
    </location>
</feature>
<name>A0A382X514_9ZZZZ</name>
<sequence>MDREKRPARFQRYAVPVALILVILALWFHDIRLMVNHSP</sequence>
<proteinExistence type="predicted"/>
<protein>
    <submittedName>
        <fullName evidence="2">Uncharacterized protein</fullName>
    </submittedName>
</protein>
<reference evidence="2" key="1">
    <citation type="submission" date="2018-05" db="EMBL/GenBank/DDBJ databases">
        <authorList>
            <person name="Lanie J.A."/>
            <person name="Ng W.-L."/>
            <person name="Kazmierczak K.M."/>
            <person name="Andrzejewski T.M."/>
            <person name="Davidsen T.M."/>
            <person name="Wayne K.J."/>
            <person name="Tettelin H."/>
            <person name="Glass J.I."/>
            <person name="Rusch D."/>
            <person name="Podicherti R."/>
            <person name="Tsui H.-C.T."/>
            <person name="Winkler M.E."/>
        </authorList>
    </citation>
    <scope>NUCLEOTIDE SEQUENCE</scope>
</reference>
<keyword evidence="1" id="KW-0472">Membrane</keyword>
<accession>A0A382X514</accession>
<gene>
    <name evidence="2" type="ORF">METZ01_LOCUS418824</name>
</gene>
<evidence type="ECO:0000313" key="2">
    <source>
        <dbReference type="EMBL" id="SVD65970.1"/>
    </source>
</evidence>
<keyword evidence="1" id="KW-0812">Transmembrane</keyword>